<evidence type="ECO:0000313" key="5">
    <source>
        <dbReference type="Proteomes" id="UP000271678"/>
    </source>
</evidence>
<keyword evidence="2" id="KW-0732">Signal</keyword>
<dbReference type="Pfam" id="PF01551">
    <property type="entry name" value="Peptidase_M23"/>
    <property type="match status" value="1"/>
</dbReference>
<feature type="chain" id="PRO_5038533682" evidence="2">
    <location>
        <begin position="21"/>
        <end position="170"/>
    </location>
</feature>
<dbReference type="Gene3D" id="2.70.70.10">
    <property type="entry name" value="Glucose Permease (Domain IIA)"/>
    <property type="match status" value="1"/>
</dbReference>
<evidence type="ECO:0000256" key="1">
    <source>
        <dbReference type="SAM" id="MobiDB-lite"/>
    </source>
</evidence>
<dbReference type="OrthoDB" id="5245088at2"/>
<feature type="domain" description="M23ase beta-sheet core" evidence="3">
    <location>
        <begin position="61"/>
        <end position="146"/>
    </location>
</feature>
<gene>
    <name evidence="4" type="ORF">EFY87_05010</name>
</gene>
<dbReference type="AlphaFoldDB" id="A0A3M9MGP4"/>
<organism evidence="4 5">
    <name type="scientific">Flexivirga caeni</name>
    <dbReference type="NCBI Taxonomy" id="2294115"/>
    <lineage>
        <taxon>Bacteria</taxon>
        <taxon>Bacillati</taxon>
        <taxon>Actinomycetota</taxon>
        <taxon>Actinomycetes</taxon>
        <taxon>Micrococcales</taxon>
        <taxon>Dermacoccaceae</taxon>
        <taxon>Flexivirga</taxon>
    </lineage>
</organism>
<name>A0A3M9MGP4_9MICO</name>
<evidence type="ECO:0000256" key="2">
    <source>
        <dbReference type="SAM" id="SignalP"/>
    </source>
</evidence>
<dbReference type="Proteomes" id="UP000271678">
    <property type="component" value="Unassembled WGS sequence"/>
</dbReference>
<proteinExistence type="predicted"/>
<dbReference type="RefSeq" id="WP_123270366.1">
    <property type="nucleotide sequence ID" value="NZ_RJJQ01000003.1"/>
</dbReference>
<dbReference type="InterPro" id="IPR011055">
    <property type="entry name" value="Dup_hybrid_motif"/>
</dbReference>
<dbReference type="CDD" id="cd12797">
    <property type="entry name" value="M23_peptidase"/>
    <property type="match status" value="1"/>
</dbReference>
<keyword evidence="5" id="KW-1185">Reference proteome</keyword>
<dbReference type="InterPro" id="IPR016047">
    <property type="entry name" value="M23ase_b-sheet_dom"/>
</dbReference>
<accession>A0A3M9MGP4</accession>
<dbReference type="SUPFAM" id="SSF51261">
    <property type="entry name" value="Duplicated hybrid motif"/>
    <property type="match status" value="1"/>
</dbReference>
<evidence type="ECO:0000259" key="3">
    <source>
        <dbReference type="Pfam" id="PF01551"/>
    </source>
</evidence>
<comment type="caution">
    <text evidence="4">The sequence shown here is derived from an EMBL/GenBank/DDBJ whole genome shotgun (WGS) entry which is preliminary data.</text>
</comment>
<feature type="region of interest" description="Disordered" evidence="1">
    <location>
        <begin position="105"/>
        <end position="124"/>
    </location>
</feature>
<reference evidence="4 5" key="1">
    <citation type="submission" date="2018-11" db="EMBL/GenBank/DDBJ databases">
        <title>Draft genome of Simplicispira Flexivirga sp. BO-16.</title>
        <authorList>
            <person name="Im W.T."/>
        </authorList>
    </citation>
    <scope>NUCLEOTIDE SEQUENCE [LARGE SCALE GENOMIC DNA]</scope>
    <source>
        <strain evidence="4 5">BO-16</strain>
    </source>
</reference>
<feature type="signal peptide" evidence="2">
    <location>
        <begin position="1"/>
        <end position="20"/>
    </location>
</feature>
<sequence length="170" mass="17569">MRNVWRAVAAFVMAASGAFGGGAAGPGSSTTAPATGFGWPLQPKPAVLRGFEPPPQPWAAGHRGVDLSATVGQPVLAAGAGTVSFSGVIAGRGVLAIQHADGRRTTYEPVTDRDPKGTVESRGDRLGSVEAGTHCGSQPCLHWGLLVGPDEYRDPLKLVEVRRVRLLPLG</sequence>
<protein>
    <submittedName>
        <fullName evidence="4">M23 family metallopeptidase</fullName>
    </submittedName>
</protein>
<dbReference type="EMBL" id="RJJQ01000003">
    <property type="protein sequence ID" value="RNI24327.1"/>
    <property type="molecule type" value="Genomic_DNA"/>
</dbReference>
<evidence type="ECO:0000313" key="4">
    <source>
        <dbReference type="EMBL" id="RNI24327.1"/>
    </source>
</evidence>